<proteinExistence type="predicted"/>
<feature type="transmembrane region" description="Helical" evidence="1">
    <location>
        <begin position="20"/>
        <end position="45"/>
    </location>
</feature>
<keyword evidence="3" id="KW-1185">Reference proteome</keyword>
<accession>K9GDA0</accession>
<comment type="caution">
    <text evidence="2">The sequence shown here is derived from an EMBL/GenBank/DDBJ whole genome shotgun (WGS) entry which is preliminary data.</text>
</comment>
<evidence type="ECO:0000256" key="1">
    <source>
        <dbReference type="SAM" id="Phobius"/>
    </source>
</evidence>
<dbReference type="Proteomes" id="UP000009882">
    <property type="component" value="Unassembled WGS sequence"/>
</dbReference>
<keyword evidence="1" id="KW-0812">Transmembrane</keyword>
<organism evidence="2 3">
    <name type="scientific">Penicillium digitatum (strain PHI26 / CECT 20796)</name>
    <name type="common">Green mold</name>
    <dbReference type="NCBI Taxonomy" id="1170229"/>
    <lineage>
        <taxon>Eukaryota</taxon>
        <taxon>Fungi</taxon>
        <taxon>Dikarya</taxon>
        <taxon>Ascomycota</taxon>
        <taxon>Pezizomycotina</taxon>
        <taxon>Eurotiomycetes</taxon>
        <taxon>Eurotiomycetidae</taxon>
        <taxon>Eurotiales</taxon>
        <taxon>Aspergillaceae</taxon>
        <taxon>Penicillium</taxon>
    </lineage>
</organism>
<dbReference type="OrthoDB" id="536545at2759"/>
<sequence>MNAVSYRLWPDRRRQCDWHYGEFCFLYVLDVLMVPVLTFAVLFFARNWDYHKLNIAFSNSRSGR</sequence>
<name>K9GDA0_PEND2</name>
<evidence type="ECO:0000313" key="2">
    <source>
        <dbReference type="EMBL" id="EKV19099.1"/>
    </source>
</evidence>
<evidence type="ECO:0000313" key="3">
    <source>
        <dbReference type="Proteomes" id="UP000009882"/>
    </source>
</evidence>
<keyword evidence="1" id="KW-0472">Membrane</keyword>
<keyword evidence="1" id="KW-1133">Transmembrane helix</keyword>
<dbReference type="HOGENOM" id="CLU_2868368_0_0_1"/>
<dbReference type="EMBL" id="AKCT01000027">
    <property type="protein sequence ID" value="EKV19099.1"/>
    <property type="molecule type" value="Genomic_DNA"/>
</dbReference>
<gene>
    <name evidence="2" type="ORF">PDIG_05960</name>
</gene>
<reference evidence="3" key="1">
    <citation type="journal article" date="2012" name="BMC Genomics">
        <title>Genome sequence of the necrotrophic fungus Penicillium digitatum, the main postharvest pathogen of citrus.</title>
        <authorList>
            <person name="Marcet-Houben M."/>
            <person name="Ballester A.-R."/>
            <person name="de la Fuente B."/>
            <person name="Harries E."/>
            <person name="Marcos J.F."/>
            <person name="Gonzalez-Candelas L."/>
            <person name="Gabaldon T."/>
        </authorList>
    </citation>
    <scope>NUCLEOTIDE SEQUENCE [LARGE SCALE GENOMIC DNA]</scope>
    <source>
        <strain evidence="3">PHI26 / CECT 20796</strain>
    </source>
</reference>
<dbReference type="AlphaFoldDB" id="K9GDA0"/>
<protein>
    <submittedName>
        <fullName evidence="2">Uncharacterized protein</fullName>
    </submittedName>
</protein>
<dbReference type="InParanoid" id="K9GDA0"/>